<feature type="compositionally biased region" description="Acidic residues" evidence="4">
    <location>
        <begin position="147"/>
        <end position="191"/>
    </location>
</feature>
<dbReference type="Pfam" id="PF04615">
    <property type="entry name" value="Utp14"/>
    <property type="match status" value="1"/>
</dbReference>
<keyword evidence="2" id="KW-0597">Phosphoprotein</keyword>
<feature type="compositionally biased region" description="Basic and acidic residues" evidence="4">
    <location>
        <begin position="608"/>
        <end position="628"/>
    </location>
</feature>
<feature type="compositionally biased region" description="Basic and acidic residues" evidence="4">
    <location>
        <begin position="657"/>
        <end position="668"/>
    </location>
</feature>
<dbReference type="InterPro" id="IPR006709">
    <property type="entry name" value="SSU_processome_Utp14"/>
</dbReference>
<dbReference type="GO" id="GO:0006364">
    <property type="term" value="P:rRNA processing"/>
    <property type="evidence" value="ECO:0007669"/>
    <property type="project" value="InterPro"/>
</dbReference>
<keyword evidence="6" id="KW-1185">Reference proteome</keyword>
<evidence type="ECO:0000313" key="6">
    <source>
        <dbReference type="Proteomes" id="UP000769528"/>
    </source>
</evidence>
<dbReference type="EMBL" id="JAEUBF010000845">
    <property type="protein sequence ID" value="KAH3674652.1"/>
    <property type="molecule type" value="Genomic_DNA"/>
</dbReference>
<feature type="compositionally biased region" description="Acidic residues" evidence="4">
    <location>
        <begin position="56"/>
        <end position="81"/>
    </location>
</feature>
<feature type="compositionally biased region" description="Basic residues" evidence="4">
    <location>
        <begin position="1"/>
        <end position="17"/>
    </location>
</feature>
<dbReference type="OrthoDB" id="277439at2759"/>
<feature type="region of interest" description="Disordered" evidence="4">
    <location>
        <begin position="651"/>
        <end position="681"/>
    </location>
</feature>
<protein>
    <recommendedName>
        <fullName evidence="7">U3 small nucleolar RNA-associated protein 14</fullName>
    </recommendedName>
</protein>
<accession>A0A9P8PND6</accession>
<evidence type="ECO:0000256" key="4">
    <source>
        <dbReference type="SAM" id="MobiDB-lite"/>
    </source>
</evidence>
<gene>
    <name evidence="5" type="ORF">WICMUC_003198</name>
</gene>
<feature type="compositionally biased region" description="Basic and acidic residues" evidence="4">
    <location>
        <begin position="482"/>
        <end position="506"/>
    </location>
</feature>
<evidence type="ECO:0000313" key="5">
    <source>
        <dbReference type="EMBL" id="KAH3674652.1"/>
    </source>
</evidence>
<comment type="caution">
    <text evidence="5">The sequence shown here is derived from an EMBL/GenBank/DDBJ whole genome shotgun (WGS) entry which is preliminary data.</text>
</comment>
<feature type="region of interest" description="Disordered" evidence="4">
    <location>
        <begin position="1"/>
        <end position="116"/>
    </location>
</feature>
<proteinExistence type="predicted"/>
<feature type="region of interest" description="Disordered" evidence="4">
    <location>
        <begin position="429"/>
        <end position="509"/>
    </location>
</feature>
<sequence>MAQQRRGKGRTKAKSNRRAQNAFEIAEKQLSSKYEDSASDSDGAIVNPRKKYQNNDENESDEFEDEELESDEALGSDDDFDVMNSKFSQTLRDKAKAKKNGEGNISEEEDAYDSIDESELVPLSAVWDLDDKDSKQINGKAVTTEDIILDDSDEDSDNESELSDESDGDSEEEEFPFDDEENVEYEEDEVELTNLKNKLLKKEKKAKKHYQNLDIEENELSLPGGTNDITLADMLSVVDPNSSKKAILIDKEQDDDVRTHLPIPLPKRIQDRHERKAAYEITKDEVNKWKDIVKQNREADVLSFPLNKPVVHNAASTFNETSSFNDLEAKINGVLKESSLLDDKKESKFEEIATAKMSAEELHKRQNELRKMRELMFRQEREAKRIKKIKSKSYRRIKKKELLKNKALIEGEESDDEEHDIKRAQERMSLKHKNNSSWSKNMIKSGMSKDEDAREEMEEMLRRGQSLRSKILDRDDDDDEFGDTHDLDLDKDVDYGSETEERERLGKTGVLNMAFMKNAEARERTRNEETKASLRKLNAEEDIKEFEESASSGAVDKSFNSGRRVYTAGAQSSNKDLEEINRKLLEDHETDISKGLTSRLNKNNKKTNITEKEKVDTELKDDSQKSLEEDSNPWLLKEGENVHKSRKIKVIDQNSSKLEKNRLKSEKQQKKRKANQMDDADEDVIDMNQTLKIVDPYGENSGDEADDSNILMFKQQDLIREAFAGDDVVNEFKAEKKQQIKNEADQVEDLTLPGWGDWAGGNAKKPKKNKIVKKTKGVEFNKRKDKNLQNVIINEKINKKNVKYQSSAVPFPFENREQYERSLRMPIGQEWTSRETHQRLTMPKVITKTGAIIDPLKAPFK</sequence>
<evidence type="ECO:0000256" key="3">
    <source>
        <dbReference type="ARBA" id="ARBA00023242"/>
    </source>
</evidence>
<dbReference type="GO" id="GO:0032040">
    <property type="term" value="C:small-subunit processome"/>
    <property type="evidence" value="ECO:0007669"/>
    <property type="project" value="InterPro"/>
</dbReference>
<feature type="compositionally biased region" description="Acidic residues" evidence="4">
    <location>
        <begin position="105"/>
        <end position="116"/>
    </location>
</feature>
<feature type="region of interest" description="Disordered" evidence="4">
    <location>
        <begin position="596"/>
        <end position="639"/>
    </location>
</feature>
<dbReference type="PANTHER" id="PTHR14150">
    <property type="entry name" value="U3 SMALL NUCLEOLAR RNA-ASSOCIATED PROTEIN 14"/>
    <property type="match status" value="1"/>
</dbReference>
<evidence type="ECO:0000256" key="1">
    <source>
        <dbReference type="ARBA" id="ARBA00004604"/>
    </source>
</evidence>
<keyword evidence="3" id="KW-0539">Nucleus</keyword>
<feature type="region of interest" description="Disordered" evidence="4">
    <location>
        <begin position="132"/>
        <end position="191"/>
    </location>
</feature>
<evidence type="ECO:0008006" key="7">
    <source>
        <dbReference type="Google" id="ProtNLM"/>
    </source>
</evidence>
<comment type="subcellular location">
    <subcellularLocation>
        <location evidence="1">Nucleus</location>
        <location evidence="1">Nucleolus</location>
    </subcellularLocation>
</comment>
<organism evidence="5 6">
    <name type="scientific">Wickerhamomyces mucosus</name>
    <dbReference type="NCBI Taxonomy" id="1378264"/>
    <lineage>
        <taxon>Eukaryota</taxon>
        <taxon>Fungi</taxon>
        <taxon>Dikarya</taxon>
        <taxon>Ascomycota</taxon>
        <taxon>Saccharomycotina</taxon>
        <taxon>Saccharomycetes</taxon>
        <taxon>Phaffomycetales</taxon>
        <taxon>Wickerhamomycetaceae</taxon>
        <taxon>Wickerhamomyces</taxon>
    </lineage>
</organism>
<name>A0A9P8PND6_9ASCO</name>
<dbReference type="AlphaFoldDB" id="A0A9P8PND6"/>
<dbReference type="PANTHER" id="PTHR14150:SF12">
    <property type="entry name" value="U3 SMALL NUCLEOLAR RNA-ASSOCIATED PROTEIN 14 HOMOLOG A"/>
    <property type="match status" value="1"/>
</dbReference>
<dbReference type="Proteomes" id="UP000769528">
    <property type="component" value="Unassembled WGS sequence"/>
</dbReference>
<evidence type="ECO:0000256" key="2">
    <source>
        <dbReference type="ARBA" id="ARBA00022553"/>
    </source>
</evidence>
<reference evidence="5" key="1">
    <citation type="journal article" date="2021" name="Open Biol.">
        <title>Shared evolutionary footprints suggest mitochondrial oxidative damage underlies multiple complex I losses in fungi.</title>
        <authorList>
            <person name="Schikora-Tamarit M.A."/>
            <person name="Marcet-Houben M."/>
            <person name="Nosek J."/>
            <person name="Gabaldon T."/>
        </authorList>
    </citation>
    <scope>NUCLEOTIDE SEQUENCE</scope>
    <source>
        <strain evidence="5">CBS6341</strain>
    </source>
</reference>
<reference evidence="5" key="2">
    <citation type="submission" date="2021-01" db="EMBL/GenBank/DDBJ databases">
        <authorList>
            <person name="Schikora-Tamarit M.A."/>
        </authorList>
    </citation>
    <scope>NUCLEOTIDE SEQUENCE</scope>
    <source>
        <strain evidence="5">CBS6341</strain>
    </source>
</reference>